<accession>A0ACB8A834</accession>
<proteinExistence type="predicted"/>
<evidence type="ECO:0000313" key="1">
    <source>
        <dbReference type="EMBL" id="KAH7909228.1"/>
    </source>
</evidence>
<sequence length="144" mass="15290">MKSFVFASIFFGIAFGQNIMIAAPLQGTRVSPGSNIVVDIQRPNSLSSSEEVAVVIAIQSCATSPCIPPTKSLGMILYNGHFNPQEPQLSSPNAGFQQPGQNFTIQIPPSLRNGSALITITHLALIGAGPIPWLEYQNVSLVVV</sequence>
<comment type="caution">
    <text evidence="1">The sequence shown here is derived from an EMBL/GenBank/DDBJ whole genome shotgun (WGS) entry which is preliminary data.</text>
</comment>
<dbReference type="Proteomes" id="UP000790377">
    <property type="component" value="Unassembled WGS sequence"/>
</dbReference>
<gene>
    <name evidence="1" type="ORF">BJ138DRAFT_1011266</name>
</gene>
<reference evidence="1" key="1">
    <citation type="journal article" date="2021" name="New Phytol.">
        <title>Evolutionary innovations through gain and loss of genes in the ectomycorrhizal Boletales.</title>
        <authorList>
            <person name="Wu G."/>
            <person name="Miyauchi S."/>
            <person name="Morin E."/>
            <person name="Kuo A."/>
            <person name="Drula E."/>
            <person name="Varga T."/>
            <person name="Kohler A."/>
            <person name="Feng B."/>
            <person name="Cao Y."/>
            <person name="Lipzen A."/>
            <person name="Daum C."/>
            <person name="Hundley H."/>
            <person name="Pangilinan J."/>
            <person name="Johnson J."/>
            <person name="Barry K."/>
            <person name="LaButti K."/>
            <person name="Ng V."/>
            <person name="Ahrendt S."/>
            <person name="Min B."/>
            <person name="Choi I.G."/>
            <person name="Park H."/>
            <person name="Plett J.M."/>
            <person name="Magnuson J."/>
            <person name="Spatafora J.W."/>
            <person name="Nagy L.G."/>
            <person name="Henrissat B."/>
            <person name="Grigoriev I.V."/>
            <person name="Yang Z.L."/>
            <person name="Xu J."/>
            <person name="Martin F.M."/>
        </authorList>
    </citation>
    <scope>NUCLEOTIDE SEQUENCE</scope>
    <source>
        <strain evidence="1">ATCC 28755</strain>
    </source>
</reference>
<name>A0ACB8A834_9AGAM</name>
<evidence type="ECO:0000313" key="2">
    <source>
        <dbReference type="Proteomes" id="UP000790377"/>
    </source>
</evidence>
<organism evidence="1 2">
    <name type="scientific">Hygrophoropsis aurantiaca</name>
    <dbReference type="NCBI Taxonomy" id="72124"/>
    <lineage>
        <taxon>Eukaryota</taxon>
        <taxon>Fungi</taxon>
        <taxon>Dikarya</taxon>
        <taxon>Basidiomycota</taxon>
        <taxon>Agaricomycotina</taxon>
        <taxon>Agaricomycetes</taxon>
        <taxon>Agaricomycetidae</taxon>
        <taxon>Boletales</taxon>
        <taxon>Coniophorineae</taxon>
        <taxon>Hygrophoropsidaceae</taxon>
        <taxon>Hygrophoropsis</taxon>
    </lineage>
</organism>
<protein>
    <submittedName>
        <fullName evidence="1">Uncharacterized protein</fullName>
    </submittedName>
</protein>
<keyword evidence="2" id="KW-1185">Reference proteome</keyword>
<dbReference type="EMBL" id="MU267772">
    <property type="protein sequence ID" value="KAH7909228.1"/>
    <property type="molecule type" value="Genomic_DNA"/>
</dbReference>